<name>A0ABP9L329_9RHOB</name>
<dbReference type="Pfam" id="PF03567">
    <property type="entry name" value="Sulfotransfer_2"/>
    <property type="match status" value="1"/>
</dbReference>
<evidence type="ECO:0008006" key="3">
    <source>
        <dbReference type="Google" id="ProtNLM"/>
    </source>
</evidence>
<evidence type="ECO:0000313" key="1">
    <source>
        <dbReference type="EMBL" id="GAA5067888.1"/>
    </source>
</evidence>
<sequence>MKSPRLLYHRAIADLHNWRVLSAYPDPKDHPMLASTPGHAKKAVLSRCYYIPKFGLYYARIPKNANSTISRTLTAHAGVKRQDEVGLLAKNIFNRIPTAEQFRDARKVVFLRDPVARAMSGWKDKGVSRSFHIRYGLCGAEGTPPNFLDFLHWLEDHRYFTNPHFLPQVDLIPGDVSDYGVHVIEDLETGLREVCQEVFGHFGGLEERHSGRTGARSLRENVSDAEMAMIERLYPRDLALYAKVTGQTA</sequence>
<organism evidence="1 2">
    <name type="scientific">[Roseibacterium] beibuensis</name>
    <dbReference type="NCBI Taxonomy" id="1193142"/>
    <lineage>
        <taxon>Bacteria</taxon>
        <taxon>Pseudomonadati</taxon>
        <taxon>Pseudomonadota</taxon>
        <taxon>Alphaproteobacteria</taxon>
        <taxon>Rhodobacterales</taxon>
        <taxon>Roseobacteraceae</taxon>
        <taxon>Roseicyclus</taxon>
    </lineage>
</organism>
<dbReference type="RefSeq" id="WP_259546544.1">
    <property type="nucleotide sequence ID" value="NZ_BAABHW010000001.1"/>
</dbReference>
<proteinExistence type="predicted"/>
<gene>
    <name evidence="1" type="ORF">GCM10023209_07940</name>
</gene>
<reference evidence="2" key="1">
    <citation type="journal article" date="2019" name="Int. J. Syst. Evol. Microbiol.">
        <title>The Global Catalogue of Microorganisms (GCM) 10K type strain sequencing project: providing services to taxonomists for standard genome sequencing and annotation.</title>
        <authorList>
            <consortium name="The Broad Institute Genomics Platform"/>
            <consortium name="The Broad Institute Genome Sequencing Center for Infectious Disease"/>
            <person name="Wu L."/>
            <person name="Ma J."/>
        </authorList>
    </citation>
    <scope>NUCLEOTIDE SEQUENCE [LARGE SCALE GENOMIC DNA]</scope>
    <source>
        <strain evidence="2">JCM 18015</strain>
    </source>
</reference>
<protein>
    <recommendedName>
        <fullName evidence="3">Sulfotransferase family protein</fullName>
    </recommendedName>
</protein>
<dbReference type="InterPro" id="IPR005331">
    <property type="entry name" value="Sulfotransferase"/>
</dbReference>
<dbReference type="InterPro" id="IPR027417">
    <property type="entry name" value="P-loop_NTPase"/>
</dbReference>
<comment type="caution">
    <text evidence="1">The sequence shown here is derived from an EMBL/GenBank/DDBJ whole genome shotgun (WGS) entry which is preliminary data.</text>
</comment>
<dbReference type="Proteomes" id="UP001499910">
    <property type="component" value="Unassembled WGS sequence"/>
</dbReference>
<dbReference type="EMBL" id="BAABHW010000001">
    <property type="protein sequence ID" value="GAA5067888.1"/>
    <property type="molecule type" value="Genomic_DNA"/>
</dbReference>
<accession>A0ABP9L329</accession>
<evidence type="ECO:0000313" key="2">
    <source>
        <dbReference type="Proteomes" id="UP001499910"/>
    </source>
</evidence>
<dbReference type="SUPFAM" id="SSF52540">
    <property type="entry name" value="P-loop containing nucleoside triphosphate hydrolases"/>
    <property type="match status" value="1"/>
</dbReference>
<keyword evidence="2" id="KW-1185">Reference proteome</keyword>